<dbReference type="Proteomes" id="UP001481677">
    <property type="component" value="Unassembled WGS sequence"/>
</dbReference>
<feature type="domain" description="Porin" evidence="2">
    <location>
        <begin position="9"/>
        <end position="54"/>
    </location>
</feature>
<dbReference type="SUPFAM" id="SSF56935">
    <property type="entry name" value="Porins"/>
    <property type="match status" value="1"/>
</dbReference>
<feature type="signal peptide" evidence="1">
    <location>
        <begin position="1"/>
        <end position="27"/>
    </location>
</feature>
<comment type="caution">
    <text evidence="3">The sequence shown here is derived from an EMBL/GenBank/DDBJ whole genome shotgun (WGS) entry which is preliminary data.</text>
</comment>
<feature type="non-terminal residue" evidence="3">
    <location>
        <position position="65"/>
    </location>
</feature>
<dbReference type="RefSeq" id="WP_342958724.1">
    <property type="nucleotide sequence ID" value="NZ_JAZHFZ010000019.1"/>
</dbReference>
<reference evidence="3 4" key="1">
    <citation type="submission" date="2024-01" db="EMBL/GenBank/DDBJ databases">
        <title>The diversity of rhizobia nodulating Mimosa spp. in eleven states of Brazil covering several biomes is determined by host plant, location, and edaphic factors.</title>
        <authorList>
            <person name="Rouws L."/>
            <person name="Barauna A."/>
            <person name="Beukes C."/>
            <person name="De Faria S.M."/>
            <person name="Gross E."/>
            <person name="Dos Reis Junior F.B."/>
            <person name="Simon M."/>
            <person name="Maluk M."/>
            <person name="Odee D.W."/>
            <person name="Kenicer G."/>
            <person name="Young J.P.W."/>
            <person name="Reis V.M."/>
            <person name="Zilli J."/>
            <person name="James E.K."/>
        </authorList>
    </citation>
    <scope>NUCLEOTIDE SEQUENCE [LARGE SCALE GENOMIC DNA]</scope>
    <source>
        <strain evidence="3 4">JPY530</strain>
    </source>
</reference>
<accession>A0ABU9QZ53</accession>
<dbReference type="InterPro" id="IPR033900">
    <property type="entry name" value="Gram_neg_porin_domain"/>
</dbReference>
<protein>
    <submittedName>
        <fullName evidence="3">Porin</fullName>
    </submittedName>
</protein>
<name>A0ABU9QZ53_9BURK</name>
<keyword evidence="4" id="KW-1185">Reference proteome</keyword>
<feature type="chain" id="PRO_5047064164" evidence="1">
    <location>
        <begin position="28"/>
        <end position="65"/>
    </location>
</feature>
<evidence type="ECO:0000259" key="2">
    <source>
        <dbReference type="Pfam" id="PF13609"/>
    </source>
</evidence>
<dbReference type="Gene3D" id="2.40.160.10">
    <property type="entry name" value="Porin"/>
    <property type="match status" value="1"/>
</dbReference>
<evidence type="ECO:0000313" key="4">
    <source>
        <dbReference type="Proteomes" id="UP001481677"/>
    </source>
</evidence>
<evidence type="ECO:0000256" key="1">
    <source>
        <dbReference type="SAM" id="SignalP"/>
    </source>
</evidence>
<dbReference type="EMBL" id="JAZHGA010000005">
    <property type="protein sequence ID" value="MEM5340016.1"/>
    <property type="molecule type" value="Genomic_DNA"/>
</dbReference>
<keyword evidence="1" id="KW-0732">Signal</keyword>
<evidence type="ECO:0000313" key="3">
    <source>
        <dbReference type="EMBL" id="MEM5340016.1"/>
    </source>
</evidence>
<dbReference type="Pfam" id="PF13609">
    <property type="entry name" value="Porin_4"/>
    <property type="match status" value="1"/>
</dbReference>
<dbReference type="InterPro" id="IPR023614">
    <property type="entry name" value="Porin_dom_sf"/>
</dbReference>
<gene>
    <name evidence="3" type="ORF">V4C56_10270</name>
</gene>
<sequence>MEKKQFSGATAALVIGASLATAAPAFAQNSVTLYGIVDNGIGYQSSSTSLGSTANGHSAVKMVTG</sequence>
<proteinExistence type="predicted"/>
<organism evidence="3 4">
    <name type="scientific">Paraburkholderia azotifigens</name>
    <dbReference type="NCBI Taxonomy" id="2057004"/>
    <lineage>
        <taxon>Bacteria</taxon>
        <taxon>Pseudomonadati</taxon>
        <taxon>Pseudomonadota</taxon>
        <taxon>Betaproteobacteria</taxon>
        <taxon>Burkholderiales</taxon>
        <taxon>Burkholderiaceae</taxon>
        <taxon>Paraburkholderia</taxon>
    </lineage>
</organism>